<dbReference type="Gramene" id="KQL05565">
    <property type="protein sequence ID" value="KQL05565"/>
    <property type="gene ID" value="SETIT_003771mg"/>
</dbReference>
<dbReference type="Proteomes" id="UP000004995">
    <property type="component" value="Unassembled WGS sequence"/>
</dbReference>
<reference evidence="2" key="1">
    <citation type="journal article" date="2012" name="Nat. Biotechnol.">
        <title>Reference genome sequence of the model plant Setaria.</title>
        <authorList>
            <person name="Bennetzen J.L."/>
            <person name="Schmutz J."/>
            <person name="Wang H."/>
            <person name="Percifield R."/>
            <person name="Hawkins J."/>
            <person name="Pontaroli A.C."/>
            <person name="Estep M."/>
            <person name="Feng L."/>
            <person name="Vaughn J.N."/>
            <person name="Grimwood J."/>
            <person name="Jenkins J."/>
            <person name="Barry K."/>
            <person name="Lindquist E."/>
            <person name="Hellsten U."/>
            <person name="Deshpande S."/>
            <person name="Wang X."/>
            <person name="Wu X."/>
            <person name="Mitros T."/>
            <person name="Triplett J."/>
            <person name="Yang X."/>
            <person name="Ye C.Y."/>
            <person name="Mauro-Herrera M."/>
            <person name="Wang L."/>
            <person name="Li P."/>
            <person name="Sharma M."/>
            <person name="Sharma R."/>
            <person name="Ronald P.C."/>
            <person name="Panaud O."/>
            <person name="Kellogg E.A."/>
            <person name="Brutnell T.P."/>
            <person name="Doust A.N."/>
            <person name="Tuskan G.A."/>
            <person name="Rokhsar D."/>
            <person name="Devos K.M."/>
        </authorList>
    </citation>
    <scope>NUCLEOTIDE SEQUENCE [LARGE SCALE GENOMIC DNA]</scope>
    <source>
        <strain evidence="2">cv. Yugu1</strain>
    </source>
</reference>
<dbReference type="HOGENOM" id="CLU_2929731_0_0_1"/>
<protein>
    <submittedName>
        <fullName evidence="1">Uncharacterized protein</fullName>
    </submittedName>
</protein>
<organism evidence="1 2">
    <name type="scientific">Setaria italica</name>
    <name type="common">Foxtail millet</name>
    <name type="synonym">Panicum italicum</name>
    <dbReference type="NCBI Taxonomy" id="4555"/>
    <lineage>
        <taxon>Eukaryota</taxon>
        <taxon>Viridiplantae</taxon>
        <taxon>Streptophyta</taxon>
        <taxon>Embryophyta</taxon>
        <taxon>Tracheophyta</taxon>
        <taxon>Spermatophyta</taxon>
        <taxon>Magnoliopsida</taxon>
        <taxon>Liliopsida</taxon>
        <taxon>Poales</taxon>
        <taxon>Poaceae</taxon>
        <taxon>PACMAD clade</taxon>
        <taxon>Panicoideae</taxon>
        <taxon>Panicodae</taxon>
        <taxon>Paniceae</taxon>
        <taxon>Cenchrinae</taxon>
        <taxon>Setaria</taxon>
    </lineage>
</organism>
<proteinExistence type="predicted"/>
<dbReference type="InParanoid" id="K3XPE7"/>
<keyword evidence="2" id="KW-1185">Reference proteome</keyword>
<reference evidence="1" key="2">
    <citation type="submission" date="2018-08" db="UniProtKB">
        <authorList>
            <consortium name="EnsemblPlants"/>
        </authorList>
    </citation>
    <scope>IDENTIFICATION</scope>
    <source>
        <strain evidence="1">Yugu1</strain>
    </source>
</reference>
<evidence type="ECO:0000313" key="2">
    <source>
        <dbReference type="Proteomes" id="UP000004995"/>
    </source>
</evidence>
<name>K3XPE7_SETIT</name>
<evidence type="ECO:0000313" key="1">
    <source>
        <dbReference type="EnsemblPlants" id="KQL05565"/>
    </source>
</evidence>
<dbReference type="EnsemblPlants" id="KQL05565">
    <property type="protein sequence ID" value="KQL05565"/>
    <property type="gene ID" value="SETIT_003771mg"/>
</dbReference>
<dbReference type="AlphaFoldDB" id="K3XPE7"/>
<sequence length="61" mass="7261">METIPRSLRELLLAQAPRKKNGKIRLREVHKRHYILEEGSFLIRIMPTRDSPPEQHLSLLF</sequence>
<accession>K3XPE7</accession>
<dbReference type="EMBL" id="AGNK02003135">
    <property type="status" value="NOT_ANNOTATED_CDS"/>
    <property type="molecule type" value="Genomic_DNA"/>
</dbReference>